<reference evidence="5" key="1">
    <citation type="submission" date="2020-08" db="EMBL/GenBank/DDBJ databases">
        <title>Genome public.</title>
        <authorList>
            <person name="Liu C."/>
            <person name="Sun Q."/>
        </authorList>
    </citation>
    <scope>NUCLEOTIDE SEQUENCE</scope>
    <source>
        <strain evidence="5">NSJ-32</strain>
    </source>
</reference>
<comment type="similarity">
    <text evidence="3">Belongs to the bacterial microcompartments protein family.</text>
</comment>
<dbReference type="PANTHER" id="PTHR33941:SF11">
    <property type="entry name" value="BACTERIAL MICROCOMPARTMENT SHELL PROTEIN PDUJ"/>
    <property type="match status" value="1"/>
</dbReference>
<feature type="domain" description="BMC" evidence="4">
    <location>
        <begin position="3"/>
        <end position="86"/>
    </location>
</feature>
<dbReference type="Gene3D" id="3.30.70.1710">
    <property type="match status" value="1"/>
</dbReference>
<keyword evidence="2" id="KW-1283">Bacterial microcompartment</keyword>
<evidence type="ECO:0000313" key="6">
    <source>
        <dbReference type="Proteomes" id="UP000657006"/>
    </source>
</evidence>
<dbReference type="InterPro" id="IPR050575">
    <property type="entry name" value="BMC_shell"/>
</dbReference>
<organism evidence="5 6">
    <name type="scientific">Bianquea renquensis</name>
    <dbReference type="NCBI Taxonomy" id="2763661"/>
    <lineage>
        <taxon>Bacteria</taxon>
        <taxon>Bacillati</taxon>
        <taxon>Bacillota</taxon>
        <taxon>Clostridia</taxon>
        <taxon>Eubacteriales</taxon>
        <taxon>Bianqueaceae</taxon>
        <taxon>Bianquea</taxon>
    </lineage>
</organism>
<dbReference type="EMBL" id="JACRSQ010000003">
    <property type="protein sequence ID" value="MBC8542628.1"/>
    <property type="molecule type" value="Genomic_DNA"/>
</dbReference>
<dbReference type="CDD" id="cd07045">
    <property type="entry name" value="BMC_CcmK_like"/>
    <property type="match status" value="1"/>
</dbReference>
<dbReference type="InterPro" id="IPR044872">
    <property type="entry name" value="CcmK/CsoS1_BMC"/>
</dbReference>
<evidence type="ECO:0000256" key="2">
    <source>
        <dbReference type="ARBA" id="ARBA00024446"/>
    </source>
</evidence>
<accession>A0A926I0N2</accession>
<dbReference type="RefSeq" id="WP_177717281.1">
    <property type="nucleotide sequence ID" value="NZ_JACRSQ010000003.1"/>
</dbReference>
<dbReference type="AlphaFoldDB" id="A0A926I0N2"/>
<dbReference type="InterPro" id="IPR037233">
    <property type="entry name" value="CcmK-like_sf"/>
</dbReference>
<proteinExistence type="inferred from homology"/>
<keyword evidence="6" id="KW-1185">Reference proteome</keyword>
<evidence type="ECO:0000313" key="5">
    <source>
        <dbReference type="EMBL" id="MBC8542628.1"/>
    </source>
</evidence>
<dbReference type="Pfam" id="PF00936">
    <property type="entry name" value="BMC"/>
    <property type="match status" value="1"/>
</dbReference>
<sequence length="98" mass="10619">MQAIGLFELQGYVPALAATDIMLKTANVKFLTWEKKLGGWLVTIVIQGEVSAVTAAIEAAKAGTIRKYAAAAVIPNPHPEVMKQIEISASKYHFTFDD</sequence>
<dbReference type="PROSITE" id="PS51930">
    <property type="entry name" value="BMC_2"/>
    <property type="match status" value="1"/>
</dbReference>
<dbReference type="SUPFAM" id="SSF143414">
    <property type="entry name" value="CcmK-like"/>
    <property type="match status" value="1"/>
</dbReference>
<evidence type="ECO:0000256" key="3">
    <source>
        <dbReference type="PROSITE-ProRule" id="PRU01278"/>
    </source>
</evidence>
<dbReference type="InterPro" id="IPR000249">
    <property type="entry name" value="BMC_dom"/>
</dbReference>
<gene>
    <name evidence="5" type="ORF">H8730_03575</name>
</gene>
<dbReference type="GO" id="GO:0031469">
    <property type="term" value="C:bacterial microcompartment"/>
    <property type="evidence" value="ECO:0007669"/>
    <property type="project" value="UniProtKB-SubCell"/>
</dbReference>
<evidence type="ECO:0000256" key="1">
    <source>
        <dbReference type="ARBA" id="ARBA00024322"/>
    </source>
</evidence>
<name>A0A926I0N2_9FIRM</name>
<comment type="subcellular location">
    <subcellularLocation>
        <location evidence="1">Bacterial microcompartment</location>
    </subcellularLocation>
</comment>
<dbReference type="PANTHER" id="PTHR33941">
    <property type="entry name" value="PROPANEDIOL UTILIZATION PROTEIN PDUA"/>
    <property type="match status" value="1"/>
</dbReference>
<dbReference type="Proteomes" id="UP000657006">
    <property type="component" value="Unassembled WGS sequence"/>
</dbReference>
<comment type="caution">
    <text evidence="5">The sequence shown here is derived from an EMBL/GenBank/DDBJ whole genome shotgun (WGS) entry which is preliminary data.</text>
</comment>
<protein>
    <submittedName>
        <fullName evidence="5">BMC domain-containing protein</fullName>
    </submittedName>
</protein>
<evidence type="ECO:0000259" key="4">
    <source>
        <dbReference type="PROSITE" id="PS51930"/>
    </source>
</evidence>
<dbReference type="SMART" id="SM00877">
    <property type="entry name" value="BMC"/>
    <property type="match status" value="1"/>
</dbReference>